<gene>
    <name evidence="2" type="ORF">J2Z66_007974</name>
</gene>
<comment type="caution">
    <text evidence="2">The sequence shown here is derived from an EMBL/GenBank/DDBJ whole genome shotgun (WGS) entry which is preliminary data.</text>
</comment>
<accession>A0ABS4J8Z5</accession>
<organism evidence="2 3">
    <name type="scientific">Paenibacillus eucommiae</name>
    <dbReference type="NCBI Taxonomy" id="1355755"/>
    <lineage>
        <taxon>Bacteria</taxon>
        <taxon>Bacillati</taxon>
        <taxon>Bacillota</taxon>
        <taxon>Bacilli</taxon>
        <taxon>Bacillales</taxon>
        <taxon>Paenibacillaceae</taxon>
        <taxon>Paenibacillus</taxon>
    </lineage>
</organism>
<dbReference type="RefSeq" id="WP_209978642.1">
    <property type="nucleotide sequence ID" value="NZ_JAGGLB010000047.1"/>
</dbReference>
<dbReference type="InterPro" id="IPR001437">
    <property type="entry name" value="Tscrpt_elong_fac_GreA/B_C"/>
</dbReference>
<dbReference type="SUPFAM" id="SSF54534">
    <property type="entry name" value="FKBP-like"/>
    <property type="match status" value="1"/>
</dbReference>
<dbReference type="InterPro" id="IPR023459">
    <property type="entry name" value="Tscrpt_elong_fac_GreA/B_fam"/>
</dbReference>
<evidence type="ECO:0000313" key="3">
    <source>
        <dbReference type="Proteomes" id="UP001519287"/>
    </source>
</evidence>
<dbReference type="PANTHER" id="PTHR30437">
    <property type="entry name" value="TRANSCRIPTION ELONGATION FACTOR GREA"/>
    <property type="match status" value="1"/>
</dbReference>
<dbReference type="EMBL" id="JAGGLB010000047">
    <property type="protein sequence ID" value="MBP1996328.1"/>
    <property type="molecule type" value="Genomic_DNA"/>
</dbReference>
<keyword evidence="3" id="KW-1185">Reference proteome</keyword>
<feature type="domain" description="Transcription elongation factor GreA/GreB C-terminal" evidence="1">
    <location>
        <begin position="68"/>
        <end position="139"/>
    </location>
</feature>
<dbReference type="Proteomes" id="UP001519287">
    <property type="component" value="Unassembled WGS sequence"/>
</dbReference>
<dbReference type="InterPro" id="IPR036953">
    <property type="entry name" value="GreA/GreB_C_sf"/>
</dbReference>
<dbReference type="Pfam" id="PF01272">
    <property type="entry name" value="GreA_GreB"/>
    <property type="match status" value="1"/>
</dbReference>
<keyword evidence="2" id="KW-0648">Protein biosynthesis</keyword>
<reference evidence="2 3" key="1">
    <citation type="submission" date="2021-03" db="EMBL/GenBank/DDBJ databases">
        <title>Genomic Encyclopedia of Type Strains, Phase IV (KMG-IV): sequencing the most valuable type-strain genomes for metagenomic binning, comparative biology and taxonomic classification.</title>
        <authorList>
            <person name="Goeker M."/>
        </authorList>
    </citation>
    <scope>NUCLEOTIDE SEQUENCE [LARGE SCALE GENOMIC DNA]</scope>
    <source>
        <strain evidence="2 3">DSM 26048</strain>
    </source>
</reference>
<dbReference type="PANTHER" id="PTHR30437:SF4">
    <property type="entry name" value="TRANSCRIPTION ELONGATION FACTOR GREA"/>
    <property type="match status" value="1"/>
</dbReference>
<proteinExistence type="predicted"/>
<evidence type="ECO:0000313" key="2">
    <source>
        <dbReference type="EMBL" id="MBP1996328.1"/>
    </source>
</evidence>
<keyword evidence="2" id="KW-0251">Elongation factor</keyword>
<sequence length="151" mass="17058">MNHSISLHELREQVVYQLIVLGEEKNHFLDAYFPMHGKDRTHMDQFLSTYTRTVEEQLALTDLEVPAVVLIGSLVRITYLDDQSTDDYTIVYPNDADPEENRISFLSPVGRQLLLKKAGDTLTIATPSGTLQVRIESIRAAAIKDNRGTLD</sequence>
<dbReference type="Gene3D" id="3.10.50.30">
    <property type="entry name" value="Transcription elongation factor, GreA/GreB, C-terminal domain"/>
    <property type="match status" value="1"/>
</dbReference>
<name>A0ABS4J8Z5_9BACL</name>
<protein>
    <submittedName>
        <fullName evidence="2">Transcription elongation factor GreA</fullName>
    </submittedName>
</protein>
<evidence type="ECO:0000259" key="1">
    <source>
        <dbReference type="Pfam" id="PF01272"/>
    </source>
</evidence>
<dbReference type="GO" id="GO:0003746">
    <property type="term" value="F:translation elongation factor activity"/>
    <property type="evidence" value="ECO:0007669"/>
    <property type="project" value="UniProtKB-KW"/>
</dbReference>